<dbReference type="GO" id="GO:0015986">
    <property type="term" value="P:proton motive force-driven ATP synthesis"/>
    <property type="evidence" value="ECO:0007669"/>
    <property type="project" value="TreeGrafter"/>
</dbReference>
<dbReference type="GO" id="GO:0031966">
    <property type="term" value="C:mitochondrial membrane"/>
    <property type="evidence" value="ECO:0007669"/>
    <property type="project" value="UniProtKB-SubCell"/>
</dbReference>
<dbReference type="AlphaFoldDB" id="A0A3G2S1T5"/>
<comment type="subcellular location">
    <subcellularLocation>
        <location evidence="1">Mitochondrion membrane</location>
    </subcellularLocation>
</comment>
<keyword evidence="3" id="KW-0472">Membrane</keyword>
<dbReference type="VEuPathDB" id="FungiDB:DNF11_0302"/>
<evidence type="ECO:0000313" key="4">
    <source>
        <dbReference type="EMBL" id="AYO41252.1"/>
    </source>
</evidence>
<accession>A0A3G2S1T5</accession>
<evidence type="ECO:0000256" key="3">
    <source>
        <dbReference type="ARBA" id="ARBA00023136"/>
    </source>
</evidence>
<dbReference type="PANTHER" id="PTHR28074">
    <property type="entry name" value="ATP SYNTHASE SUBUNIT K, MITOCHONDRIAL"/>
    <property type="match status" value="1"/>
</dbReference>
<keyword evidence="5" id="KW-1185">Reference proteome</keyword>
<dbReference type="PANTHER" id="PTHR28074:SF1">
    <property type="entry name" value="ATP SYNTHASE SUBUNIT K, MITOCHONDRIAL"/>
    <property type="match status" value="1"/>
</dbReference>
<dbReference type="OrthoDB" id="2094445at2759"/>
<gene>
    <name evidence="4" type="ORF">DNF11_0302</name>
</gene>
<reference evidence="4 5" key="1">
    <citation type="submission" date="2018-10" db="EMBL/GenBank/DDBJ databases">
        <title>Complete genome sequence of Malassezia restricta CBS 7877.</title>
        <authorList>
            <person name="Morand S.C."/>
            <person name="Bertignac M."/>
            <person name="Iltis A."/>
            <person name="Kolder I."/>
            <person name="Pirovano W."/>
            <person name="Jourdain R."/>
            <person name="Clavaud C."/>
        </authorList>
    </citation>
    <scope>NUCLEOTIDE SEQUENCE [LARGE SCALE GENOMIC DNA]</scope>
    <source>
        <strain evidence="4 5">CBS 7877</strain>
    </source>
</reference>
<dbReference type="Proteomes" id="UP000269793">
    <property type="component" value="Chromosome I"/>
</dbReference>
<organism evidence="4 5">
    <name type="scientific">Malassezia restricta (strain ATCC 96810 / NBRC 103918 / CBS 7877)</name>
    <name type="common">Seborrheic dermatitis infection agent</name>
    <dbReference type="NCBI Taxonomy" id="425264"/>
    <lineage>
        <taxon>Eukaryota</taxon>
        <taxon>Fungi</taxon>
        <taxon>Dikarya</taxon>
        <taxon>Basidiomycota</taxon>
        <taxon>Ustilaginomycotina</taxon>
        <taxon>Malasseziomycetes</taxon>
        <taxon>Malasseziales</taxon>
        <taxon>Malasseziaceae</taxon>
        <taxon>Malassezia</taxon>
    </lineage>
</organism>
<dbReference type="EMBL" id="CP033148">
    <property type="protein sequence ID" value="AYO41252.1"/>
    <property type="molecule type" value="Genomic_DNA"/>
</dbReference>
<name>A0A3G2S1T5_MALR7</name>
<dbReference type="InterPro" id="IPR021278">
    <property type="entry name" value="ATP19"/>
</dbReference>
<sequence>MSYTIAGMKIPSEHLVLGVFGAIGAAAYAGMSGGSSKKEKPSVDKVPLNAESADEEAFIKQFLAEAAKEDSK</sequence>
<evidence type="ECO:0008006" key="6">
    <source>
        <dbReference type="Google" id="ProtNLM"/>
    </source>
</evidence>
<protein>
    <recommendedName>
        <fullName evidence="6">ATP synthase subunit K, mitochondrial</fullName>
    </recommendedName>
</protein>
<evidence type="ECO:0000256" key="2">
    <source>
        <dbReference type="ARBA" id="ARBA00023128"/>
    </source>
</evidence>
<evidence type="ECO:0000256" key="1">
    <source>
        <dbReference type="ARBA" id="ARBA00004325"/>
    </source>
</evidence>
<dbReference type="STRING" id="425264.A0A3G2S1T5"/>
<dbReference type="Pfam" id="PF11022">
    <property type="entry name" value="ATP19"/>
    <property type="match status" value="1"/>
</dbReference>
<evidence type="ECO:0000313" key="5">
    <source>
        <dbReference type="Proteomes" id="UP000269793"/>
    </source>
</evidence>
<proteinExistence type="predicted"/>
<keyword evidence="2" id="KW-0496">Mitochondrion</keyword>